<gene>
    <name evidence="2" type="ORF">MANES_14G146900</name>
</gene>
<evidence type="ECO:0000256" key="1">
    <source>
        <dbReference type="SAM" id="Phobius"/>
    </source>
</evidence>
<feature type="transmembrane region" description="Helical" evidence="1">
    <location>
        <begin position="20"/>
        <end position="44"/>
    </location>
</feature>
<keyword evidence="1" id="KW-1133">Transmembrane helix</keyword>
<sequence>MVRWVFVWLLCFLSYLSNFLSFGIVFSFCFVGFVGLPFMVASVLF</sequence>
<reference evidence="2" key="1">
    <citation type="submission" date="2016-02" db="EMBL/GenBank/DDBJ databases">
        <title>WGS assembly of Manihot esculenta.</title>
        <authorList>
            <person name="Bredeson J.V."/>
            <person name="Prochnik S.E."/>
            <person name="Lyons J.B."/>
            <person name="Schmutz J."/>
            <person name="Grimwood J."/>
            <person name="Vrebalov J."/>
            <person name="Bart R.S."/>
            <person name="Amuge T."/>
            <person name="Ferguson M.E."/>
            <person name="Green R."/>
            <person name="Putnam N."/>
            <person name="Stites J."/>
            <person name="Rounsley S."/>
            <person name="Rokhsar D.S."/>
        </authorList>
    </citation>
    <scope>NUCLEOTIDE SEQUENCE [LARGE SCALE GENOMIC DNA]</scope>
    <source>
        <tissue evidence="2">Leaf</tissue>
    </source>
</reference>
<dbReference type="EMBL" id="CM004400">
    <property type="protein sequence ID" value="OAY31862.1"/>
    <property type="molecule type" value="Genomic_DNA"/>
</dbReference>
<keyword evidence="1" id="KW-0472">Membrane</keyword>
<organism evidence="2">
    <name type="scientific">Manihot esculenta</name>
    <name type="common">Cassava</name>
    <name type="synonym">Jatropha manihot</name>
    <dbReference type="NCBI Taxonomy" id="3983"/>
    <lineage>
        <taxon>Eukaryota</taxon>
        <taxon>Viridiplantae</taxon>
        <taxon>Streptophyta</taxon>
        <taxon>Embryophyta</taxon>
        <taxon>Tracheophyta</taxon>
        <taxon>Spermatophyta</taxon>
        <taxon>Magnoliopsida</taxon>
        <taxon>eudicotyledons</taxon>
        <taxon>Gunneridae</taxon>
        <taxon>Pentapetalae</taxon>
        <taxon>rosids</taxon>
        <taxon>fabids</taxon>
        <taxon>Malpighiales</taxon>
        <taxon>Euphorbiaceae</taxon>
        <taxon>Crotonoideae</taxon>
        <taxon>Manihoteae</taxon>
        <taxon>Manihot</taxon>
    </lineage>
</organism>
<name>A0A2C9ULX2_MANES</name>
<evidence type="ECO:0000313" key="2">
    <source>
        <dbReference type="EMBL" id="OAY31862.1"/>
    </source>
</evidence>
<proteinExistence type="predicted"/>
<dbReference type="AlphaFoldDB" id="A0A2C9ULX2"/>
<keyword evidence="1" id="KW-0812">Transmembrane</keyword>
<accession>A0A2C9ULX2</accession>
<protein>
    <submittedName>
        <fullName evidence="2">Uncharacterized protein</fullName>
    </submittedName>
</protein>